<evidence type="ECO:0000256" key="4">
    <source>
        <dbReference type="ARBA" id="ARBA00022989"/>
    </source>
</evidence>
<keyword evidence="3 7" id="KW-0812">Transmembrane</keyword>
<accession>A0A4T0MA33</accession>
<feature type="transmembrane region" description="Helical" evidence="7">
    <location>
        <begin position="208"/>
        <end position="227"/>
    </location>
</feature>
<name>A0A4T0MA33_9BASI</name>
<feature type="transmembrane region" description="Helical" evidence="7">
    <location>
        <begin position="239"/>
        <end position="259"/>
    </location>
</feature>
<dbReference type="FunFam" id="1.20.1250.20:FF:000013">
    <property type="entry name" value="MFS general substrate transporter"/>
    <property type="match status" value="1"/>
</dbReference>
<evidence type="ECO:0000259" key="8">
    <source>
        <dbReference type="PROSITE" id="PS50850"/>
    </source>
</evidence>
<evidence type="ECO:0000256" key="6">
    <source>
        <dbReference type="SAM" id="MobiDB-lite"/>
    </source>
</evidence>
<comment type="subcellular location">
    <subcellularLocation>
        <location evidence="1">Membrane</location>
        <topology evidence="1">Multi-pass membrane protein</topology>
    </subcellularLocation>
</comment>
<feature type="transmembrane region" description="Helical" evidence="7">
    <location>
        <begin position="435"/>
        <end position="455"/>
    </location>
</feature>
<organism evidence="9 10">
    <name type="scientific">Wallemia mellicola</name>
    <dbReference type="NCBI Taxonomy" id="1708541"/>
    <lineage>
        <taxon>Eukaryota</taxon>
        <taxon>Fungi</taxon>
        <taxon>Dikarya</taxon>
        <taxon>Basidiomycota</taxon>
        <taxon>Wallemiomycotina</taxon>
        <taxon>Wallemiomycetes</taxon>
        <taxon>Wallemiales</taxon>
        <taxon>Wallemiaceae</taxon>
        <taxon>Wallemia</taxon>
    </lineage>
</organism>
<evidence type="ECO:0000256" key="1">
    <source>
        <dbReference type="ARBA" id="ARBA00004141"/>
    </source>
</evidence>
<gene>
    <name evidence="9" type="ORF">E3Q10_00199</name>
</gene>
<evidence type="ECO:0000256" key="2">
    <source>
        <dbReference type="ARBA" id="ARBA00022448"/>
    </source>
</evidence>
<keyword evidence="4 7" id="KW-1133">Transmembrane helix</keyword>
<dbReference type="InterPro" id="IPR036259">
    <property type="entry name" value="MFS_trans_sf"/>
</dbReference>
<evidence type="ECO:0000256" key="5">
    <source>
        <dbReference type="ARBA" id="ARBA00023136"/>
    </source>
</evidence>
<evidence type="ECO:0000313" key="9">
    <source>
        <dbReference type="EMBL" id="TIC34647.1"/>
    </source>
</evidence>
<keyword evidence="5 7" id="KW-0472">Membrane</keyword>
<feature type="transmembrane region" description="Helical" evidence="7">
    <location>
        <begin position="146"/>
        <end position="164"/>
    </location>
</feature>
<feature type="transmembrane region" description="Helical" evidence="7">
    <location>
        <begin position="307"/>
        <end position="327"/>
    </location>
</feature>
<dbReference type="Pfam" id="PF07690">
    <property type="entry name" value="MFS_1"/>
    <property type="match status" value="1"/>
</dbReference>
<feature type="compositionally biased region" description="Low complexity" evidence="6">
    <location>
        <begin position="16"/>
        <end position="31"/>
    </location>
</feature>
<proteinExistence type="predicted"/>
<feature type="transmembrane region" description="Helical" evidence="7">
    <location>
        <begin position="467"/>
        <end position="490"/>
    </location>
</feature>
<reference evidence="9 10" key="1">
    <citation type="submission" date="2019-03" db="EMBL/GenBank/DDBJ databases">
        <title>Sequencing 25 genomes of Wallemia mellicola.</title>
        <authorList>
            <person name="Gostincar C."/>
        </authorList>
    </citation>
    <scope>NUCLEOTIDE SEQUENCE [LARGE SCALE GENOMIC DNA]</scope>
    <source>
        <strain evidence="9 10">EXF-8738</strain>
    </source>
</reference>
<dbReference type="PANTHER" id="PTHR43791:SF36">
    <property type="entry name" value="TRANSPORTER, PUTATIVE (AFU_ORTHOLOGUE AFUA_6G08340)-RELATED"/>
    <property type="match status" value="1"/>
</dbReference>
<feature type="transmembrane region" description="Helical" evidence="7">
    <location>
        <begin position="371"/>
        <end position="391"/>
    </location>
</feature>
<dbReference type="GO" id="GO:0016020">
    <property type="term" value="C:membrane"/>
    <property type="evidence" value="ECO:0007669"/>
    <property type="project" value="UniProtKB-SubCell"/>
</dbReference>
<dbReference type="Proteomes" id="UP000305647">
    <property type="component" value="Unassembled WGS sequence"/>
</dbReference>
<dbReference type="AlphaFoldDB" id="A0A4T0MA33"/>
<dbReference type="Gene3D" id="1.20.1250.20">
    <property type="entry name" value="MFS general substrate transporter like domains"/>
    <property type="match status" value="2"/>
</dbReference>
<comment type="caution">
    <text evidence="9">The sequence shown here is derived from an EMBL/GenBank/DDBJ whole genome shotgun (WGS) entry which is preliminary data.</text>
</comment>
<dbReference type="InterPro" id="IPR020846">
    <property type="entry name" value="MFS_dom"/>
</dbReference>
<evidence type="ECO:0000256" key="3">
    <source>
        <dbReference type="ARBA" id="ARBA00022692"/>
    </source>
</evidence>
<feature type="transmembrane region" description="Helical" evidence="7">
    <location>
        <begin position="176"/>
        <end position="196"/>
    </location>
</feature>
<protein>
    <submittedName>
        <fullName evidence="9">MFS general substrate transporter</fullName>
    </submittedName>
</protein>
<dbReference type="InterPro" id="IPR011701">
    <property type="entry name" value="MFS"/>
</dbReference>
<keyword evidence="2" id="KW-0813">Transport</keyword>
<dbReference type="SUPFAM" id="SSF103473">
    <property type="entry name" value="MFS general substrate transporter"/>
    <property type="match status" value="1"/>
</dbReference>
<dbReference type="PROSITE" id="PS50850">
    <property type="entry name" value="MFS"/>
    <property type="match status" value="1"/>
</dbReference>
<evidence type="ECO:0000313" key="10">
    <source>
        <dbReference type="Proteomes" id="UP000305647"/>
    </source>
</evidence>
<dbReference type="PANTHER" id="PTHR43791">
    <property type="entry name" value="PERMEASE-RELATED"/>
    <property type="match status" value="1"/>
</dbReference>
<sequence>MKKQTAFTEKVDQIPQQQQQSDSYDYESQSQRTSTDVSSKKRRWSFSSSSIRSAGERDNDPDVVSNRKLVWKMDMAIMPLAVLLYLMAYLDRGNLGNAKNFPGFEETVLDGEEDKYSLLSSIFYISYLVMQVPLTLLAKFMKRPDIMIGFVAIVWGISSTLQATEYNYAGALACRFFLGFSEAGFGPLMPFYFSLFYVKNEMGFRTTVFIAAAPIAGAFSGIIAYGIEHIHSYIASWRILFLVEGLPSIVLGILVILILPSRIENTKWFNEEERAKALARKNTEMTQEKIGYVNWRHVLSGFTDFRTYLNCAIYMAINIALSSISNFLPQILTDLGYHGADAQLYSVPPYVCAGGWMIILSIFSDRYEMRGPFISVNLLISGVGYAMLLGLPTVGENALKARYGGIFLAVMGTYTAIPLTLSWSAANAGSESKKAVAIAMLNTIGHTLSVLGGYIYPDSEGPAYTRGYAICMAFAFWGSFLAATHTFILWQINKKRDRKEGVVEHTPDTFADADKAVGGFFYSIKSANLSCRSDLGICFKL</sequence>
<feature type="transmembrane region" description="Helical" evidence="7">
    <location>
        <begin position="347"/>
        <end position="364"/>
    </location>
</feature>
<evidence type="ECO:0000256" key="7">
    <source>
        <dbReference type="SAM" id="Phobius"/>
    </source>
</evidence>
<dbReference type="EMBL" id="SPRO01000001">
    <property type="protein sequence ID" value="TIC34647.1"/>
    <property type="molecule type" value="Genomic_DNA"/>
</dbReference>
<feature type="transmembrane region" description="Helical" evidence="7">
    <location>
        <begin position="116"/>
        <end position="134"/>
    </location>
</feature>
<feature type="transmembrane region" description="Helical" evidence="7">
    <location>
        <begin position="403"/>
        <end position="423"/>
    </location>
</feature>
<feature type="domain" description="Major facilitator superfamily (MFS) profile" evidence="8">
    <location>
        <begin position="77"/>
        <end position="496"/>
    </location>
</feature>
<dbReference type="GO" id="GO:0022857">
    <property type="term" value="F:transmembrane transporter activity"/>
    <property type="evidence" value="ECO:0007669"/>
    <property type="project" value="InterPro"/>
</dbReference>
<feature type="region of interest" description="Disordered" evidence="6">
    <location>
        <begin position="1"/>
        <end position="44"/>
    </location>
</feature>
<feature type="transmembrane region" description="Helical" evidence="7">
    <location>
        <begin position="69"/>
        <end position="90"/>
    </location>
</feature>